<accession>A0ABN6VX80</accession>
<evidence type="ECO:0000259" key="3">
    <source>
        <dbReference type="PROSITE" id="PS50222"/>
    </source>
</evidence>
<dbReference type="Pfam" id="PF13202">
    <property type="entry name" value="EF-hand_5"/>
    <property type="match status" value="4"/>
</dbReference>
<keyword evidence="2" id="KW-0677">Repeat</keyword>
<proteinExistence type="predicted"/>
<dbReference type="EMBL" id="AP027151">
    <property type="protein sequence ID" value="BDV43595.1"/>
    <property type="molecule type" value="Genomic_DNA"/>
</dbReference>
<evidence type="ECO:0000256" key="1">
    <source>
        <dbReference type="ARBA" id="ARBA00022723"/>
    </source>
</evidence>
<dbReference type="Proteomes" id="UP001317705">
    <property type="component" value="Chromosome"/>
</dbReference>
<dbReference type="PROSITE" id="PS00018">
    <property type="entry name" value="EF_HAND_1"/>
    <property type="match status" value="2"/>
</dbReference>
<organism evidence="4 5">
    <name type="scientific">Geotalea uraniireducens</name>
    <dbReference type="NCBI Taxonomy" id="351604"/>
    <lineage>
        <taxon>Bacteria</taxon>
        <taxon>Pseudomonadati</taxon>
        <taxon>Thermodesulfobacteriota</taxon>
        <taxon>Desulfuromonadia</taxon>
        <taxon>Geobacterales</taxon>
        <taxon>Geobacteraceae</taxon>
        <taxon>Geotalea</taxon>
    </lineage>
</organism>
<dbReference type="PANTHER" id="PTHR10827:SF98">
    <property type="entry name" value="45 KDA CALCIUM-BINDING PROTEIN"/>
    <property type="match status" value="1"/>
</dbReference>
<dbReference type="InterPro" id="IPR018247">
    <property type="entry name" value="EF_Hand_1_Ca_BS"/>
</dbReference>
<dbReference type="Gene3D" id="1.10.238.10">
    <property type="entry name" value="EF-hand"/>
    <property type="match status" value="2"/>
</dbReference>
<evidence type="ECO:0000313" key="5">
    <source>
        <dbReference type="Proteomes" id="UP001317705"/>
    </source>
</evidence>
<reference evidence="4 5" key="1">
    <citation type="submission" date="2022-12" db="EMBL/GenBank/DDBJ databases">
        <title>Polyphasic characterization of Geotalea uranireducens NIT-SL11 newly isolated from a complex of sewage sludge and microbially reduced graphene oxide.</title>
        <authorList>
            <person name="Xie L."/>
            <person name="Yoshida N."/>
            <person name="Meng L."/>
        </authorList>
    </citation>
    <scope>NUCLEOTIDE SEQUENCE [LARGE SCALE GENOMIC DNA]</scope>
    <source>
        <strain evidence="4 5">NIT-SL11</strain>
    </source>
</reference>
<gene>
    <name evidence="4" type="ORF">GURASL_25180</name>
</gene>
<dbReference type="SUPFAM" id="SSF47473">
    <property type="entry name" value="EF-hand"/>
    <property type="match status" value="1"/>
</dbReference>
<dbReference type="SMART" id="SM00054">
    <property type="entry name" value="EFh"/>
    <property type="match status" value="4"/>
</dbReference>
<keyword evidence="5" id="KW-1185">Reference proteome</keyword>
<dbReference type="InterPro" id="IPR002048">
    <property type="entry name" value="EF_hand_dom"/>
</dbReference>
<evidence type="ECO:0000313" key="4">
    <source>
        <dbReference type="EMBL" id="BDV43595.1"/>
    </source>
</evidence>
<name>A0ABN6VX80_9BACT</name>
<evidence type="ECO:0000256" key="2">
    <source>
        <dbReference type="ARBA" id="ARBA00022737"/>
    </source>
</evidence>
<feature type="domain" description="EF-hand" evidence="3">
    <location>
        <begin position="118"/>
        <end position="153"/>
    </location>
</feature>
<feature type="domain" description="EF-hand" evidence="3">
    <location>
        <begin position="63"/>
        <end position="98"/>
    </location>
</feature>
<dbReference type="PANTHER" id="PTHR10827">
    <property type="entry name" value="RETICULOCALBIN"/>
    <property type="match status" value="1"/>
</dbReference>
<sequence length="161" mass="17787">MTPFGRRWFSRRREPGPVGRVVIALLLLIPGLSAVPALAWQRPAELLFARADADHDGLISGAEWHALMTKRFAALDANRDGAISRQEFAAARRMWQQSADQLFTAADSDRNGSLDGGEWQAVMTKRFAALDANHDGAVSRDELAQAKETARRVSGRETARF</sequence>
<keyword evidence="1" id="KW-0479">Metal-binding</keyword>
<dbReference type="PROSITE" id="PS50222">
    <property type="entry name" value="EF_HAND_2"/>
    <property type="match status" value="2"/>
</dbReference>
<dbReference type="InterPro" id="IPR011992">
    <property type="entry name" value="EF-hand-dom_pair"/>
</dbReference>
<dbReference type="RefSeq" id="WP_281999722.1">
    <property type="nucleotide sequence ID" value="NZ_AP027151.1"/>
</dbReference>
<protein>
    <recommendedName>
        <fullName evidence="3">EF-hand domain-containing protein</fullName>
    </recommendedName>
</protein>